<evidence type="ECO:0000313" key="1">
    <source>
        <dbReference type="EMBL" id="KAJ7702818.1"/>
    </source>
</evidence>
<protein>
    <submittedName>
        <fullName evidence="1">Uncharacterized protein</fullName>
    </submittedName>
</protein>
<keyword evidence="2" id="KW-1185">Reference proteome</keyword>
<proteinExistence type="predicted"/>
<organism evidence="1 2">
    <name type="scientific">Mycena rosella</name>
    <name type="common">Pink bonnet</name>
    <name type="synonym">Agaricus rosellus</name>
    <dbReference type="NCBI Taxonomy" id="1033263"/>
    <lineage>
        <taxon>Eukaryota</taxon>
        <taxon>Fungi</taxon>
        <taxon>Dikarya</taxon>
        <taxon>Basidiomycota</taxon>
        <taxon>Agaricomycotina</taxon>
        <taxon>Agaricomycetes</taxon>
        <taxon>Agaricomycetidae</taxon>
        <taxon>Agaricales</taxon>
        <taxon>Marasmiineae</taxon>
        <taxon>Mycenaceae</taxon>
        <taxon>Mycena</taxon>
    </lineage>
</organism>
<gene>
    <name evidence="1" type="ORF">B0H17DRAFT_1127754</name>
</gene>
<name>A0AAD7E1B6_MYCRO</name>
<sequence length="281" mass="30459">MPTEPSIIPGGRYHKTLAYCGLAGLEKAGPPVKTSWDLTTSCKYAASVREEFSPPRYKSLESTSAQQAVHCISLAGERSVVSRPFEGTVQEKGPVPRLPPCGGQRTRLGLDFHPDAEMVDLHGIRVTSKCAGRMYLGSASSMWSRSICSGVSCAYILTGPMMTKGMSSTAADRARLELMLSSKDLERERTRPVAAEHEWEDGSRGGVGASSRRAAVASKTLMIAWSCAMSWAFFLLILSSRTGGQPGMVFHFSQGDPKIRKYDITYKFFFSGGSDSPPTPT</sequence>
<evidence type="ECO:0000313" key="2">
    <source>
        <dbReference type="Proteomes" id="UP001221757"/>
    </source>
</evidence>
<reference evidence="1" key="1">
    <citation type="submission" date="2023-03" db="EMBL/GenBank/DDBJ databases">
        <title>Massive genome expansion in bonnet fungi (Mycena s.s.) driven by repeated elements and novel gene families across ecological guilds.</title>
        <authorList>
            <consortium name="Lawrence Berkeley National Laboratory"/>
            <person name="Harder C.B."/>
            <person name="Miyauchi S."/>
            <person name="Viragh M."/>
            <person name="Kuo A."/>
            <person name="Thoen E."/>
            <person name="Andreopoulos B."/>
            <person name="Lu D."/>
            <person name="Skrede I."/>
            <person name="Drula E."/>
            <person name="Henrissat B."/>
            <person name="Morin E."/>
            <person name="Kohler A."/>
            <person name="Barry K."/>
            <person name="LaButti K."/>
            <person name="Morin E."/>
            <person name="Salamov A."/>
            <person name="Lipzen A."/>
            <person name="Mereny Z."/>
            <person name="Hegedus B."/>
            <person name="Baldrian P."/>
            <person name="Stursova M."/>
            <person name="Weitz H."/>
            <person name="Taylor A."/>
            <person name="Grigoriev I.V."/>
            <person name="Nagy L.G."/>
            <person name="Martin F."/>
            <person name="Kauserud H."/>
        </authorList>
    </citation>
    <scope>NUCLEOTIDE SEQUENCE</scope>
    <source>
        <strain evidence="1">CBHHK067</strain>
    </source>
</reference>
<dbReference type="AlphaFoldDB" id="A0AAD7E1B6"/>
<comment type="caution">
    <text evidence="1">The sequence shown here is derived from an EMBL/GenBank/DDBJ whole genome shotgun (WGS) entry which is preliminary data.</text>
</comment>
<dbReference type="EMBL" id="JARKIE010000014">
    <property type="protein sequence ID" value="KAJ7702818.1"/>
    <property type="molecule type" value="Genomic_DNA"/>
</dbReference>
<dbReference type="Proteomes" id="UP001221757">
    <property type="component" value="Unassembled WGS sequence"/>
</dbReference>
<accession>A0AAD7E1B6</accession>